<reference evidence="1 2" key="1">
    <citation type="journal article" date="2015" name="Proc. Natl. Acad. Sci. U.S.A.">
        <title>The resurrection genome of Boea hygrometrica: A blueprint for survival of dehydration.</title>
        <authorList>
            <person name="Xiao L."/>
            <person name="Yang G."/>
            <person name="Zhang L."/>
            <person name="Yang X."/>
            <person name="Zhao S."/>
            <person name="Ji Z."/>
            <person name="Zhou Q."/>
            <person name="Hu M."/>
            <person name="Wang Y."/>
            <person name="Chen M."/>
            <person name="Xu Y."/>
            <person name="Jin H."/>
            <person name="Xiao X."/>
            <person name="Hu G."/>
            <person name="Bao F."/>
            <person name="Hu Y."/>
            <person name="Wan P."/>
            <person name="Li L."/>
            <person name="Deng X."/>
            <person name="Kuang T."/>
            <person name="Xiang C."/>
            <person name="Zhu J.K."/>
            <person name="Oliver M.J."/>
            <person name="He Y."/>
        </authorList>
    </citation>
    <scope>NUCLEOTIDE SEQUENCE [LARGE SCALE GENOMIC DNA]</scope>
    <source>
        <strain evidence="2">cv. XS01</strain>
    </source>
</reference>
<keyword evidence="2" id="KW-1185">Reference proteome</keyword>
<proteinExistence type="predicted"/>
<organism evidence="1 2">
    <name type="scientific">Dorcoceras hygrometricum</name>
    <dbReference type="NCBI Taxonomy" id="472368"/>
    <lineage>
        <taxon>Eukaryota</taxon>
        <taxon>Viridiplantae</taxon>
        <taxon>Streptophyta</taxon>
        <taxon>Embryophyta</taxon>
        <taxon>Tracheophyta</taxon>
        <taxon>Spermatophyta</taxon>
        <taxon>Magnoliopsida</taxon>
        <taxon>eudicotyledons</taxon>
        <taxon>Gunneridae</taxon>
        <taxon>Pentapetalae</taxon>
        <taxon>asterids</taxon>
        <taxon>lamiids</taxon>
        <taxon>Lamiales</taxon>
        <taxon>Gesneriaceae</taxon>
        <taxon>Didymocarpoideae</taxon>
        <taxon>Trichosporeae</taxon>
        <taxon>Loxocarpinae</taxon>
        <taxon>Dorcoceras</taxon>
    </lineage>
</organism>
<accession>A0A2Z7CBH3</accession>
<dbReference type="AlphaFoldDB" id="A0A2Z7CBH3"/>
<evidence type="ECO:0000313" key="1">
    <source>
        <dbReference type="EMBL" id="KZV44390.1"/>
    </source>
</evidence>
<evidence type="ECO:0000313" key="2">
    <source>
        <dbReference type="Proteomes" id="UP000250235"/>
    </source>
</evidence>
<protein>
    <submittedName>
        <fullName evidence="1">Uncharacterized protein</fullName>
    </submittedName>
</protein>
<gene>
    <name evidence="1" type="ORF">F511_15738</name>
</gene>
<sequence>MSSSIDCVVRSIAESLDSIPLSPETRERMLPDETKVASLGRLWHEEKAPTLRASDIPRLGKRISNPEVHNGPLPIPRVSPSQLALNSYSFLLSLGVLLSFFKVPLSTYVLMHFVQVKRLGLGKFYISHKGDLGFIWGNPSSRKGWMNIFFFVKRVGRRRNP</sequence>
<name>A0A2Z7CBH3_9LAMI</name>
<dbReference type="EMBL" id="KQ997021">
    <property type="protein sequence ID" value="KZV44390.1"/>
    <property type="molecule type" value="Genomic_DNA"/>
</dbReference>
<dbReference type="Proteomes" id="UP000250235">
    <property type="component" value="Unassembled WGS sequence"/>
</dbReference>